<comment type="caution">
    <text evidence="1">The sequence shown here is derived from an EMBL/GenBank/DDBJ whole genome shotgun (WGS) entry which is preliminary data.</text>
</comment>
<reference evidence="1" key="1">
    <citation type="submission" date="2023-07" db="EMBL/GenBank/DDBJ databases">
        <title>draft genome sequence of fig (Ficus carica).</title>
        <authorList>
            <person name="Takahashi T."/>
            <person name="Nishimura K."/>
        </authorList>
    </citation>
    <scope>NUCLEOTIDE SEQUENCE</scope>
</reference>
<keyword evidence="2" id="KW-1185">Reference proteome</keyword>
<dbReference type="PANTHER" id="PTHR31170:SF25">
    <property type="entry name" value="BNAA09G04570D PROTEIN"/>
    <property type="match status" value="1"/>
</dbReference>
<dbReference type="InterPro" id="IPR004158">
    <property type="entry name" value="DUF247_pln"/>
</dbReference>
<dbReference type="EMBL" id="BTGU01000169">
    <property type="protein sequence ID" value="GMN64146.1"/>
    <property type="molecule type" value="Genomic_DNA"/>
</dbReference>
<dbReference type="Proteomes" id="UP001187192">
    <property type="component" value="Unassembled WGS sequence"/>
</dbReference>
<dbReference type="PANTHER" id="PTHR31170">
    <property type="entry name" value="BNAC04G53230D PROTEIN"/>
    <property type="match status" value="1"/>
</dbReference>
<dbReference type="Pfam" id="PF03140">
    <property type="entry name" value="DUF247"/>
    <property type="match status" value="2"/>
</dbReference>
<proteinExistence type="predicted"/>
<gene>
    <name evidence="1" type="ORF">TIFTF001_033206</name>
</gene>
<dbReference type="AlphaFoldDB" id="A0AA88J8X2"/>
<protein>
    <submittedName>
        <fullName evidence="1">Uncharacterized protein</fullName>
    </submittedName>
</protein>
<evidence type="ECO:0000313" key="1">
    <source>
        <dbReference type="EMBL" id="GMN64146.1"/>
    </source>
</evidence>
<organism evidence="1 2">
    <name type="scientific">Ficus carica</name>
    <name type="common">Common fig</name>
    <dbReference type="NCBI Taxonomy" id="3494"/>
    <lineage>
        <taxon>Eukaryota</taxon>
        <taxon>Viridiplantae</taxon>
        <taxon>Streptophyta</taxon>
        <taxon>Embryophyta</taxon>
        <taxon>Tracheophyta</taxon>
        <taxon>Spermatophyta</taxon>
        <taxon>Magnoliopsida</taxon>
        <taxon>eudicotyledons</taxon>
        <taxon>Gunneridae</taxon>
        <taxon>Pentapetalae</taxon>
        <taxon>rosids</taxon>
        <taxon>fabids</taxon>
        <taxon>Rosales</taxon>
        <taxon>Moraceae</taxon>
        <taxon>Ficeae</taxon>
        <taxon>Ficus</taxon>
    </lineage>
</organism>
<evidence type="ECO:0000313" key="2">
    <source>
        <dbReference type="Proteomes" id="UP001187192"/>
    </source>
</evidence>
<sequence>MLRNGDLKEYFKPRELSIGPIYAADPGLFKKELKLKLVAHFISDQSDRTGDDLLEEIKNNIVDIKSYFDNKVIESYSSLFLDGCAMLGFIHIYMTRNLNAFNISNGQAFLIQQDLFLFENQIPYRVLEVLMWLDKKSRDETRDWEEEFLRFLRMSNVIAPNDSRNAMDKRFFHHEVSGTNKKPVHILDLNRRLLLPRDDSLSDDNKFLTLCHLRLPTLVVDDSTTRKLFNLASYEMCLPPDLEDCWVTSYINLLDLLIDSEQDVKDLRAVDIVRNCLSSDIEVAQLIDNKGSHCFTPSGDTYEHVKGEIEKHYKRKCAIWVAQICQTHFSSPWTIIALFVATTLHALTAIQTWFAVHPKN</sequence>
<name>A0AA88J8X2_FICCA</name>
<accession>A0AA88J8X2</accession>